<keyword evidence="3" id="KW-1185">Reference proteome</keyword>
<dbReference type="Proteomes" id="UP000191522">
    <property type="component" value="Unassembled WGS sequence"/>
</dbReference>
<proteinExistence type="predicted"/>
<gene>
    <name evidence="2" type="ORF">PENDEC_c014G06911</name>
</gene>
<accession>A0A1V6PA84</accession>
<feature type="region of interest" description="Disordered" evidence="1">
    <location>
        <begin position="1"/>
        <end position="23"/>
    </location>
</feature>
<evidence type="ECO:0000313" key="3">
    <source>
        <dbReference type="Proteomes" id="UP000191522"/>
    </source>
</evidence>
<sequence>MGFPASDVVPASNRHTAPAHTTY</sequence>
<evidence type="ECO:0000313" key="2">
    <source>
        <dbReference type="EMBL" id="OQD73723.1"/>
    </source>
</evidence>
<protein>
    <submittedName>
        <fullName evidence="2">Uncharacterized protein</fullName>
    </submittedName>
</protein>
<evidence type="ECO:0000256" key="1">
    <source>
        <dbReference type="SAM" id="MobiDB-lite"/>
    </source>
</evidence>
<reference evidence="3" key="1">
    <citation type="journal article" date="2017" name="Nat. Microbiol.">
        <title>Global analysis of biosynthetic gene clusters reveals vast potential of secondary metabolite production in Penicillium species.</title>
        <authorList>
            <person name="Nielsen J.C."/>
            <person name="Grijseels S."/>
            <person name="Prigent S."/>
            <person name="Ji B."/>
            <person name="Dainat J."/>
            <person name="Nielsen K.F."/>
            <person name="Frisvad J.C."/>
            <person name="Workman M."/>
            <person name="Nielsen J."/>
        </authorList>
    </citation>
    <scope>NUCLEOTIDE SEQUENCE [LARGE SCALE GENOMIC DNA]</scope>
    <source>
        <strain evidence="3">IBT 11843</strain>
    </source>
</reference>
<comment type="caution">
    <text evidence="2">The sequence shown here is derived from an EMBL/GenBank/DDBJ whole genome shotgun (WGS) entry which is preliminary data.</text>
</comment>
<dbReference type="AlphaFoldDB" id="A0A1V6PA84"/>
<name>A0A1V6PA84_PENDC</name>
<dbReference type="EMBL" id="MDYL01000014">
    <property type="protein sequence ID" value="OQD73723.1"/>
    <property type="molecule type" value="Genomic_DNA"/>
</dbReference>
<feature type="compositionally biased region" description="Polar residues" evidence="1">
    <location>
        <begin position="13"/>
        <end position="23"/>
    </location>
</feature>
<organism evidence="2 3">
    <name type="scientific">Penicillium decumbens</name>
    <dbReference type="NCBI Taxonomy" id="69771"/>
    <lineage>
        <taxon>Eukaryota</taxon>
        <taxon>Fungi</taxon>
        <taxon>Dikarya</taxon>
        <taxon>Ascomycota</taxon>
        <taxon>Pezizomycotina</taxon>
        <taxon>Eurotiomycetes</taxon>
        <taxon>Eurotiomycetidae</taxon>
        <taxon>Eurotiales</taxon>
        <taxon>Aspergillaceae</taxon>
        <taxon>Penicillium</taxon>
    </lineage>
</organism>